<evidence type="ECO:0008006" key="5">
    <source>
        <dbReference type="Google" id="ProtNLM"/>
    </source>
</evidence>
<feature type="signal peptide" evidence="2">
    <location>
        <begin position="1"/>
        <end position="23"/>
    </location>
</feature>
<evidence type="ECO:0000256" key="2">
    <source>
        <dbReference type="SAM" id="SignalP"/>
    </source>
</evidence>
<keyword evidence="2" id="KW-0732">Signal</keyword>
<organism evidence="3 4">
    <name type="scientific">Brachionus calyciflorus</name>
    <dbReference type="NCBI Taxonomy" id="104777"/>
    <lineage>
        <taxon>Eukaryota</taxon>
        <taxon>Metazoa</taxon>
        <taxon>Spiralia</taxon>
        <taxon>Gnathifera</taxon>
        <taxon>Rotifera</taxon>
        <taxon>Eurotatoria</taxon>
        <taxon>Monogononta</taxon>
        <taxon>Pseudotrocha</taxon>
        <taxon>Ploima</taxon>
        <taxon>Brachionidae</taxon>
        <taxon>Brachionus</taxon>
    </lineage>
</organism>
<dbReference type="EMBL" id="CAJNOC010001336">
    <property type="protein sequence ID" value="CAF0856102.1"/>
    <property type="molecule type" value="Genomic_DNA"/>
</dbReference>
<dbReference type="AlphaFoldDB" id="A0A813WUG8"/>
<feature type="region of interest" description="Disordered" evidence="1">
    <location>
        <begin position="134"/>
        <end position="158"/>
    </location>
</feature>
<protein>
    <recommendedName>
        <fullName evidence="5">EGF-like domain-containing protein</fullName>
    </recommendedName>
</protein>
<evidence type="ECO:0000256" key="1">
    <source>
        <dbReference type="SAM" id="MobiDB-lite"/>
    </source>
</evidence>
<dbReference type="Proteomes" id="UP000663879">
    <property type="component" value="Unassembled WGS sequence"/>
</dbReference>
<reference evidence="3" key="1">
    <citation type="submission" date="2021-02" db="EMBL/GenBank/DDBJ databases">
        <authorList>
            <person name="Nowell W R."/>
        </authorList>
    </citation>
    <scope>NUCLEOTIDE SEQUENCE</scope>
    <source>
        <strain evidence="3">Ploen Becks lab</strain>
    </source>
</reference>
<gene>
    <name evidence="3" type="ORF">OXX778_LOCUS9202</name>
</gene>
<name>A0A813WUG8_9BILA</name>
<sequence length="207" mass="22647">MNKFLILLVVFMVLLDQLAPISSAPAATKKKVTKGKGKATTKKAKDVIKIEKTSRKPKTTKTTTQAPAKKALQYGLSGCVNNGDCLTNYCMITQFGGFCRCGFGSWSTTLNACTNFMVEGDSCYVDNNYSNNNDNNSNNNDNSNENNSGNSKGWNNGRKKRSGYNSDGYRHLCNTALGLNCQAGFCRCSYGTWNGQKCAEILSFQIE</sequence>
<comment type="caution">
    <text evidence="3">The sequence shown here is derived from an EMBL/GenBank/DDBJ whole genome shotgun (WGS) entry which is preliminary data.</text>
</comment>
<feature type="chain" id="PRO_5032790673" description="EGF-like domain-containing protein" evidence="2">
    <location>
        <begin position="24"/>
        <end position="207"/>
    </location>
</feature>
<keyword evidence="4" id="KW-1185">Reference proteome</keyword>
<feature type="compositionally biased region" description="Low complexity" evidence="1">
    <location>
        <begin position="134"/>
        <end position="156"/>
    </location>
</feature>
<evidence type="ECO:0000313" key="3">
    <source>
        <dbReference type="EMBL" id="CAF0856102.1"/>
    </source>
</evidence>
<evidence type="ECO:0000313" key="4">
    <source>
        <dbReference type="Proteomes" id="UP000663879"/>
    </source>
</evidence>
<accession>A0A813WUG8</accession>
<proteinExistence type="predicted"/>